<keyword evidence="7" id="KW-1185">Reference proteome</keyword>
<dbReference type="OrthoDB" id="2809944at2"/>
<evidence type="ECO:0000256" key="3">
    <source>
        <dbReference type="ARBA" id="ARBA00022989"/>
    </source>
</evidence>
<feature type="domain" description="O-antigen ligase-related" evidence="5">
    <location>
        <begin position="184"/>
        <end position="325"/>
    </location>
</feature>
<evidence type="ECO:0000256" key="4">
    <source>
        <dbReference type="ARBA" id="ARBA00023136"/>
    </source>
</evidence>
<dbReference type="RefSeq" id="WP_095102757.1">
    <property type="nucleotide sequence ID" value="NZ_BKAR01000002.1"/>
</dbReference>
<dbReference type="AlphaFoldDB" id="A0A239TES3"/>
<dbReference type="PANTHER" id="PTHR37422:SF13">
    <property type="entry name" value="LIPOPOLYSACCHARIDE BIOSYNTHESIS PROTEIN PA4999-RELATED"/>
    <property type="match status" value="1"/>
</dbReference>
<organism evidence="6 7">
    <name type="scientific">Staphylococcus piscifermentans</name>
    <dbReference type="NCBI Taxonomy" id="70258"/>
    <lineage>
        <taxon>Bacteria</taxon>
        <taxon>Bacillati</taxon>
        <taxon>Bacillota</taxon>
        <taxon>Bacilli</taxon>
        <taxon>Bacillales</taxon>
        <taxon>Staphylococcaceae</taxon>
        <taxon>Staphylococcus</taxon>
    </lineage>
</organism>
<comment type="caution">
    <text evidence="6">The sequence shown here is derived from an EMBL/GenBank/DDBJ whole genome shotgun (WGS) entry which is preliminary data.</text>
</comment>
<evidence type="ECO:0000256" key="1">
    <source>
        <dbReference type="ARBA" id="ARBA00004141"/>
    </source>
</evidence>
<name>A0A239TES3_9STAP</name>
<dbReference type="PANTHER" id="PTHR37422">
    <property type="entry name" value="TEICHURONIC ACID BIOSYNTHESIS PROTEIN TUAE"/>
    <property type="match status" value="1"/>
</dbReference>
<dbReference type="InterPro" id="IPR051533">
    <property type="entry name" value="WaaL-like"/>
</dbReference>
<keyword evidence="3" id="KW-1133">Transmembrane helix</keyword>
<dbReference type="Proteomes" id="UP000321736">
    <property type="component" value="Unassembled WGS sequence"/>
</dbReference>
<sequence>MEQTIKQTNTLGHTTIILLTIVLFYIGTLNAIGSSKIGILCLGLGVLLCGLNFIFTVFKGFELKIAYIIILSFSFLYLITAIYSGREGNFVKELINPIQFLVCIAVACSFSVINLTASRINIMFYATVVFVVFHFIIWIKSGFSSQFASIYPNSNLVGPYMFIAIFFILLKMTSTKRKALAFVTMIMAFLVLLASDTRSVLLAMFAGLLVYIFWRGISKNLVTGTVFFGTFISFIFAVIFLYPNLPKWRFYSIAENWMRENTGKSLMSGRGEIWSSLNGYLSLKPFFGYGPSTVASDLIGRQASSHNLYLNIALQVGLIGLFIFIILLYMLFIMMLKRKQSRTVRLAASFYIAILTHQIFEITLIQNQLSIGVFQWAIIGIGLMPFLSKNYVDDFDYKLFKFKYKYK</sequence>
<keyword evidence="2" id="KW-0812">Transmembrane</keyword>
<keyword evidence="4" id="KW-0472">Membrane</keyword>
<protein>
    <recommendedName>
        <fullName evidence="5">O-antigen ligase-related domain-containing protein</fullName>
    </recommendedName>
</protein>
<evidence type="ECO:0000313" key="6">
    <source>
        <dbReference type="EMBL" id="GEP83654.1"/>
    </source>
</evidence>
<gene>
    <name evidence="6" type="ORF">SPI02_02390</name>
</gene>
<accession>A0A239TES3</accession>
<evidence type="ECO:0000313" key="7">
    <source>
        <dbReference type="Proteomes" id="UP000321736"/>
    </source>
</evidence>
<dbReference type="EMBL" id="BKAR01000002">
    <property type="protein sequence ID" value="GEP83654.1"/>
    <property type="molecule type" value="Genomic_DNA"/>
</dbReference>
<evidence type="ECO:0000259" key="5">
    <source>
        <dbReference type="Pfam" id="PF04932"/>
    </source>
</evidence>
<proteinExistence type="predicted"/>
<dbReference type="Pfam" id="PF04932">
    <property type="entry name" value="Wzy_C"/>
    <property type="match status" value="1"/>
</dbReference>
<comment type="subcellular location">
    <subcellularLocation>
        <location evidence="1">Membrane</location>
        <topology evidence="1">Multi-pass membrane protein</topology>
    </subcellularLocation>
</comment>
<dbReference type="GO" id="GO:0016020">
    <property type="term" value="C:membrane"/>
    <property type="evidence" value="ECO:0007669"/>
    <property type="project" value="UniProtKB-SubCell"/>
</dbReference>
<reference evidence="6 7" key="1">
    <citation type="submission" date="2019-07" db="EMBL/GenBank/DDBJ databases">
        <title>Whole genome shotgun sequence of Staphylococcus piscifermentans NBRC 109625.</title>
        <authorList>
            <person name="Hosoyama A."/>
            <person name="Uohara A."/>
            <person name="Ohji S."/>
            <person name="Ichikawa N."/>
        </authorList>
    </citation>
    <scope>NUCLEOTIDE SEQUENCE [LARGE SCALE GENOMIC DNA]</scope>
    <source>
        <strain evidence="6 7">NBRC 109625</strain>
    </source>
</reference>
<evidence type="ECO:0000256" key="2">
    <source>
        <dbReference type="ARBA" id="ARBA00022692"/>
    </source>
</evidence>
<dbReference type="InterPro" id="IPR007016">
    <property type="entry name" value="O-antigen_ligase-rel_domated"/>
</dbReference>